<dbReference type="OrthoDB" id="3220652at2759"/>
<dbReference type="Proteomes" id="UP000717328">
    <property type="component" value="Unassembled WGS sequence"/>
</dbReference>
<evidence type="ECO:0000313" key="3">
    <source>
        <dbReference type="Proteomes" id="UP000717328"/>
    </source>
</evidence>
<dbReference type="InterPro" id="IPR000210">
    <property type="entry name" value="BTB/POZ_dom"/>
</dbReference>
<dbReference type="EMBL" id="JABCKI010005817">
    <property type="protein sequence ID" value="KAG5637601.1"/>
    <property type="molecule type" value="Genomic_DNA"/>
</dbReference>
<dbReference type="SMART" id="SM00225">
    <property type="entry name" value="BTB"/>
    <property type="match status" value="1"/>
</dbReference>
<dbReference type="InterPro" id="IPR011333">
    <property type="entry name" value="SKP1/BTB/POZ_sf"/>
</dbReference>
<organism evidence="2 3">
    <name type="scientific">Sphagnurus paluster</name>
    <dbReference type="NCBI Taxonomy" id="117069"/>
    <lineage>
        <taxon>Eukaryota</taxon>
        <taxon>Fungi</taxon>
        <taxon>Dikarya</taxon>
        <taxon>Basidiomycota</taxon>
        <taxon>Agaricomycotina</taxon>
        <taxon>Agaricomycetes</taxon>
        <taxon>Agaricomycetidae</taxon>
        <taxon>Agaricales</taxon>
        <taxon>Tricholomatineae</taxon>
        <taxon>Lyophyllaceae</taxon>
        <taxon>Sphagnurus</taxon>
    </lineage>
</organism>
<dbReference type="PROSITE" id="PS50097">
    <property type="entry name" value="BTB"/>
    <property type="match status" value="1"/>
</dbReference>
<accession>A0A9P7K484</accession>
<sequence length="363" mass="41108">MEVARVHVSGSPSAFAHLIRSDFWFLDGNIIIIAGDSAFKVHRGQLERHSDVFNGLFSIPQPPELELFDGCLYVELHDSPSDVYYFLSALYDGLYFKTPRAIDFMVIAGVLRLSTKYLVEHLRQRCISRLSLDWPSTLVGWDLREQQATDLHGRYMPRESCTHPILVIQLAIDLDLPFLLPAAFYDLSRYGPSKIMAGAIYPRSALDRYLASQSPSTATTEPRTILLPRDQLQQTLRGRELVQRFMANFIATSLQSRAPSPGCLYQFEVDPSLPCRESFYFIMLNVLRSVGGIACGRDADTLFTLTQAMEMLSRTDFSDGRRQCGLNMCHPCKLDFATCAMKAREEVWVALPEWFGLVRGNDN</sequence>
<name>A0A9P7K484_9AGAR</name>
<gene>
    <name evidence="2" type="ORF">H0H81_003993</name>
</gene>
<reference evidence="2" key="1">
    <citation type="submission" date="2021-02" db="EMBL/GenBank/DDBJ databases">
        <authorList>
            <person name="Nieuwenhuis M."/>
            <person name="Van De Peppel L.J.J."/>
        </authorList>
    </citation>
    <scope>NUCLEOTIDE SEQUENCE</scope>
    <source>
        <strain evidence="2">D49</strain>
    </source>
</reference>
<proteinExistence type="predicted"/>
<dbReference type="SUPFAM" id="SSF54695">
    <property type="entry name" value="POZ domain"/>
    <property type="match status" value="1"/>
</dbReference>
<evidence type="ECO:0000313" key="2">
    <source>
        <dbReference type="EMBL" id="KAG5637601.1"/>
    </source>
</evidence>
<dbReference type="AlphaFoldDB" id="A0A9P7K484"/>
<evidence type="ECO:0000259" key="1">
    <source>
        <dbReference type="PROSITE" id="PS50097"/>
    </source>
</evidence>
<comment type="caution">
    <text evidence="2">The sequence shown here is derived from an EMBL/GenBank/DDBJ whole genome shotgun (WGS) entry which is preliminary data.</text>
</comment>
<protein>
    <recommendedName>
        <fullName evidence="1">BTB domain-containing protein</fullName>
    </recommendedName>
</protein>
<reference evidence="2" key="2">
    <citation type="submission" date="2021-10" db="EMBL/GenBank/DDBJ databases">
        <title>Phylogenomics reveals ancestral predisposition of the termite-cultivated fungus Termitomyces towards a domesticated lifestyle.</title>
        <authorList>
            <person name="Auxier B."/>
            <person name="Grum-Grzhimaylo A."/>
            <person name="Cardenas M.E."/>
            <person name="Lodge J.D."/>
            <person name="Laessoe T."/>
            <person name="Pedersen O."/>
            <person name="Smith M.E."/>
            <person name="Kuyper T.W."/>
            <person name="Franco-Molano E.A."/>
            <person name="Baroni T.J."/>
            <person name="Aanen D.K."/>
        </authorList>
    </citation>
    <scope>NUCLEOTIDE SEQUENCE</scope>
    <source>
        <strain evidence="2">D49</strain>
    </source>
</reference>
<dbReference type="Gene3D" id="3.30.710.10">
    <property type="entry name" value="Potassium Channel Kv1.1, Chain A"/>
    <property type="match status" value="1"/>
</dbReference>
<feature type="domain" description="BTB" evidence="1">
    <location>
        <begin position="28"/>
        <end position="93"/>
    </location>
</feature>
<keyword evidence="3" id="KW-1185">Reference proteome</keyword>